<organism evidence="2 3">
    <name type="scientific">Glomerella acutata</name>
    <name type="common">Colletotrichum acutatum</name>
    <dbReference type="NCBI Taxonomy" id="27357"/>
    <lineage>
        <taxon>Eukaryota</taxon>
        <taxon>Fungi</taxon>
        <taxon>Dikarya</taxon>
        <taxon>Ascomycota</taxon>
        <taxon>Pezizomycotina</taxon>
        <taxon>Sordariomycetes</taxon>
        <taxon>Hypocreomycetidae</taxon>
        <taxon>Glomerellales</taxon>
        <taxon>Glomerellaceae</taxon>
        <taxon>Colletotrichum</taxon>
        <taxon>Colletotrichum acutatum species complex</taxon>
    </lineage>
</organism>
<proteinExistence type="predicted"/>
<gene>
    <name evidence="2" type="ORF">BDZ83DRAFT_596172</name>
</gene>
<dbReference type="EMBL" id="JAHMHS010000001">
    <property type="protein sequence ID" value="KAK1731689.1"/>
    <property type="molecule type" value="Genomic_DNA"/>
</dbReference>
<dbReference type="AlphaFoldDB" id="A0AAD8XQI9"/>
<name>A0AAD8XQI9_GLOAC</name>
<dbReference type="RefSeq" id="XP_060371744.1">
    <property type="nucleotide sequence ID" value="XM_060506854.1"/>
</dbReference>
<dbReference type="Proteomes" id="UP001244207">
    <property type="component" value="Unassembled WGS sequence"/>
</dbReference>
<sequence>MWVSSLFSLLLGLCRVTVFLDPMLGLDPWPPTRPSIPHFPFSFLFCQYAVSVSACYLHRSTSGDQCLCFALPAGAHSFQLHPTLLIALRLLSLSEYLRSRDGAEDPSPGSGFPVAILIESLLLCLSLACFFQQIQPFFLTQTGLTTVSMIHRVGVSLVGGSLP</sequence>
<reference evidence="2" key="1">
    <citation type="submission" date="2021-12" db="EMBL/GenBank/DDBJ databases">
        <title>Comparative genomics, transcriptomics and evolutionary studies reveal genomic signatures of adaptation to plant cell wall in hemibiotrophic fungi.</title>
        <authorList>
            <consortium name="DOE Joint Genome Institute"/>
            <person name="Baroncelli R."/>
            <person name="Diaz J.F."/>
            <person name="Benocci T."/>
            <person name="Peng M."/>
            <person name="Battaglia E."/>
            <person name="Haridas S."/>
            <person name="Andreopoulos W."/>
            <person name="Labutti K."/>
            <person name="Pangilinan J."/>
            <person name="Floch G.L."/>
            <person name="Makela M.R."/>
            <person name="Henrissat B."/>
            <person name="Grigoriev I.V."/>
            <person name="Crouch J.A."/>
            <person name="De Vries R.P."/>
            <person name="Sukno S.A."/>
            <person name="Thon M.R."/>
        </authorList>
    </citation>
    <scope>NUCLEOTIDE SEQUENCE</scope>
    <source>
        <strain evidence="2">CBS 112980</strain>
    </source>
</reference>
<evidence type="ECO:0000313" key="3">
    <source>
        <dbReference type="Proteomes" id="UP001244207"/>
    </source>
</evidence>
<evidence type="ECO:0000256" key="1">
    <source>
        <dbReference type="SAM" id="SignalP"/>
    </source>
</evidence>
<protein>
    <recommendedName>
        <fullName evidence="4">Secreted protein</fullName>
    </recommendedName>
</protein>
<dbReference type="GeneID" id="85390753"/>
<feature type="chain" id="PRO_5042042724" description="Secreted protein" evidence="1">
    <location>
        <begin position="26"/>
        <end position="163"/>
    </location>
</feature>
<evidence type="ECO:0000313" key="2">
    <source>
        <dbReference type="EMBL" id="KAK1731689.1"/>
    </source>
</evidence>
<accession>A0AAD8XQI9</accession>
<comment type="caution">
    <text evidence="2">The sequence shown here is derived from an EMBL/GenBank/DDBJ whole genome shotgun (WGS) entry which is preliminary data.</text>
</comment>
<keyword evidence="1" id="KW-0732">Signal</keyword>
<evidence type="ECO:0008006" key="4">
    <source>
        <dbReference type="Google" id="ProtNLM"/>
    </source>
</evidence>
<feature type="signal peptide" evidence="1">
    <location>
        <begin position="1"/>
        <end position="25"/>
    </location>
</feature>
<keyword evidence="3" id="KW-1185">Reference proteome</keyword>